<feature type="region of interest" description="Disordered" evidence="1">
    <location>
        <begin position="2100"/>
        <end position="2119"/>
    </location>
</feature>
<dbReference type="Proteomes" id="UP000515908">
    <property type="component" value="Chromosome 16"/>
</dbReference>
<name>A0A7G2CPC5_9TRYP</name>
<feature type="compositionally biased region" description="Polar residues" evidence="1">
    <location>
        <begin position="100"/>
        <end position="116"/>
    </location>
</feature>
<evidence type="ECO:0000256" key="1">
    <source>
        <dbReference type="SAM" id="MobiDB-lite"/>
    </source>
</evidence>
<feature type="region of interest" description="Disordered" evidence="1">
    <location>
        <begin position="31"/>
        <end position="227"/>
    </location>
</feature>
<sequence>MRRLMVVCAPPLTDVSQRFYFYENKISNLNQTEEKSEKGRDEKSAKSRFVKRVPSAAQSDHPPATASSPTVGEEKTEVRKGRFSVRGKPTEQNSDRGAPSQGSPISPSHQVKWENQSPPPATEAPHKPARTDLSKKRTVQRVTLKAPDTVNKKETLPDQRATPSSTERRGRPSPNHTRKPKEFPVRSNSTSKPHNGRPSNFGKPQAAEKANAPSRAVSSRLPFPPYPSSDPQSILKFLHEMKNHKSNTTGVFTPQDGFAKRKYLESYFRLHCPYFNDRVADQTVLPRQLVYVIMDTIFTEQLHVRTRMFLVRLVRDTGYTPPHSEDSPMVDLNLACKAFLALTGHVQTALKRHQQTKYDGEDAQLPVEALLNSDESVETILESLEGLPTNVFFMRNRILQDAILSHVLLPEIVHHFHRLSEWGQGKCLSNDDREKFIHTFSLFCSVLHKVGASLLKVDKHGTEEHFVSIFENRLTPFVKFFGEKVPHDERCNRMSPTSVAVAQRLMSLYSPDRRSPVPQLSVREFQTYFYRYLTCLEESAERGRREAAFRFHHNSVFSVLQLVLNRKVHLCFTDEPPQDEAQGGPTEGKDLSVLLTVLHEHLPRFKTYEVSNSLNIVMNIALYTDTEPEKNAMQRAQTSWITTLQACLNRPQNDKEKEASALQLGRLVRTHVYTMNYKIKHLSVRDANALFVPLAKFLEMQQEDDAMRSLLANFLNNLCSRFHRFGWEKVASRTAVHKGGAASPPPRNIATFSETAFVVENVEKTIAYVYDSPNASHFVYLTYGEEQYMVDALLRPDKYRSPNLKNAHENVSFAKVILFALRYTQLAVDGNANNLHGFLECVTPELLSYLRHDGEDWADRVRYVLDVIVLMLVQYAEATGRGKESQTLLRALTMCCGERLLARESEKIPEELHFSFTRCYSVLALWSDHCETAGTVRDGLRGRLERHAPGQPQETKTVLANHQNVWEFYCLLHAVLPEKRDTITAQAETDLKEQYILSFFAPHTAQAENNIQYLLSRYTTRVGQNTALETLLPLLSELGYTKKETTVEEDRQGSGIGNNLHYILKSFLTADRSGTLRPCATFADFTFVLHFLTVCHTYVTPDKGKTERTVQERFPNFNEWVLKNFALLERKENENEKATFATSGMNRNYNSFNEDVLYSFELLFALSSEESVLKECLSFFKRRKADSSDGNTTATTTRQPREVLTQCPSYLYASRGFTLMRRLLRFASSRTDHNNSPAELVLLFYKELHSIFAAGMYLTTVTQGTTGSDRESTSLNCFTVPPKREDYQSVLEETARQLDPDRDGQEGVESKANEVEDLLLKSLCWNRVERIGTEAHPNYAEDNYGVVLSLGLHIIQSTGSSTSRYTYASFCRKLTHFIIHNGNHSNGDAQRSVAVTRMEEQAMALLSVIVLHKSDFVLDLAFRFHSIRKVCIPLLLRHLFHHKREWETPAMATAKTKSDNLFERLATEERERFVFQIPRPKHTSDGTMTTEAKLCLLAFYRDTPSFSTFYTRYVLSIKRMPPCQLLGWTTNLFCLLGLNPSQVRFLHTALLGHLPLMRFTTHLLTCVSQENRRFLIHEDVNYLGEQYSTTKHHTAEDVNPQYPWIETREHYNYNTVTPTEDGWTVVHSVHTSPLYYACLGEWLSQSYHVLEELSNPQTIASVVAQDVHMEQQSDLLRKKVRDCFLTHNRGPRKPTEKLLTEKCLEEMGHLFASHEEAVKQEGEHTNKNPYTIDCSVIVDYLTVLESMQPQTVLQVLYKAYHDPTAEAEETLPVSKSTRTILGILDSILQYNAQHSPTKRIQVRRLSSFLSFRDDHFIDEERTTMSGEKYVEEFDDSEEWIRYKRRVLQRESAMITSKVLSLIFPFQGEQVEKSALKTHVVSLLSAADIAEVLSLTVAADQIQCATPAQQFHLYLLLEVLLDLLGGLSGREITTCTLHLLSLYLTFSDKKRDTSERTALEKNTQQLIIQILAKVPILMANDFERFEWTEMIFLSFYLHSPDELRAVLHPGHHHDHQPETPAMNFISLSAVTEMTKEVVSYVERSSLTAAEKHAILDYAACVPVVLSQEGGVSDKTSAVQDTWWRELGEQYALPVAKQLLTPGDPSLEATESDGPSRGKTRQNIEALFKIQTLLQRRCD</sequence>
<protein>
    <submittedName>
        <fullName evidence="2">Uncharacterized protein</fullName>
    </submittedName>
</protein>
<dbReference type="EMBL" id="LR877160">
    <property type="protein sequence ID" value="CAD2220032.1"/>
    <property type="molecule type" value="Genomic_DNA"/>
</dbReference>
<proteinExistence type="predicted"/>
<feature type="compositionally biased region" description="Basic and acidic residues" evidence="1">
    <location>
        <begin position="124"/>
        <end position="135"/>
    </location>
</feature>
<keyword evidence="3" id="KW-1185">Reference proteome</keyword>
<evidence type="ECO:0000313" key="3">
    <source>
        <dbReference type="Proteomes" id="UP000515908"/>
    </source>
</evidence>
<reference evidence="2 3" key="1">
    <citation type="submission" date="2020-08" db="EMBL/GenBank/DDBJ databases">
        <authorList>
            <person name="Newling K."/>
            <person name="Davey J."/>
            <person name="Forrester S."/>
        </authorList>
    </citation>
    <scope>NUCLEOTIDE SEQUENCE [LARGE SCALE GENOMIC DNA]</scope>
    <source>
        <strain evidence="3">Crithidia deanei Carvalho (ATCC PRA-265)</strain>
    </source>
</reference>
<evidence type="ECO:0000313" key="2">
    <source>
        <dbReference type="EMBL" id="CAD2220032.1"/>
    </source>
</evidence>
<gene>
    <name evidence="2" type="ORF">ADEAN_000754600</name>
</gene>
<organism evidence="2 3">
    <name type="scientific">Angomonas deanei</name>
    <dbReference type="NCBI Taxonomy" id="59799"/>
    <lineage>
        <taxon>Eukaryota</taxon>
        <taxon>Discoba</taxon>
        <taxon>Euglenozoa</taxon>
        <taxon>Kinetoplastea</taxon>
        <taxon>Metakinetoplastina</taxon>
        <taxon>Trypanosomatida</taxon>
        <taxon>Trypanosomatidae</taxon>
        <taxon>Strigomonadinae</taxon>
        <taxon>Angomonas</taxon>
    </lineage>
</organism>
<accession>A0A7G2CPC5</accession>
<dbReference type="VEuPathDB" id="TriTrypDB:ADEAN_000754600"/>
<feature type="compositionally biased region" description="Basic and acidic residues" evidence="1">
    <location>
        <begin position="32"/>
        <end position="45"/>
    </location>
</feature>